<dbReference type="InterPro" id="IPR009776">
    <property type="entry name" value="Spore_0_M"/>
</dbReference>
<evidence type="ECO:0000313" key="2">
    <source>
        <dbReference type="EMBL" id="RFU43318.1"/>
    </source>
</evidence>
<evidence type="ECO:0008006" key="4">
    <source>
        <dbReference type="Google" id="ProtNLM"/>
    </source>
</evidence>
<dbReference type="EMBL" id="QURH01000034">
    <property type="protein sequence ID" value="RFU43318.1"/>
    <property type="molecule type" value="Genomic_DNA"/>
</dbReference>
<accession>A0A372JVF3</accession>
<dbReference type="Proteomes" id="UP000261811">
    <property type="component" value="Unassembled WGS sequence"/>
</dbReference>
<proteinExistence type="predicted"/>
<sequence>MGYAGPSVDTVLAEPRCAPGGAVAGNVHLRGGAGPTDIRHVTIALMPRMRDQYGRDIAGPEVYRGALTRSFTLGPGENRALPFSIPLPYELPFTTVLGRELPGFTLGLCTEVDVRGGADPGDIDPISVEPLRSQQWVLQAIARMGFTIRTVAFETSEVPGLSQQLPFHQEIHLSPPPHYRRLDGVGLTFIATPGRMAFKLRAMGRLDRGDAAFGTFDVQHPESAETDWTARVTDWLEAAVLLPPDLAFTAGPPVPGAHAPAPPTPPGPPGPPPGPPGLPPGFAPAAAHGMAAPGMPAHGPAPSGPGGPAPAHGPGAPGFGPGAGAPGMPPHPNGPGARPGPVAPPFGAPPGPQPMGPPGSFPPGPAQGP</sequence>
<feature type="compositionally biased region" description="Gly residues" evidence="1">
    <location>
        <begin position="315"/>
        <end position="325"/>
    </location>
</feature>
<comment type="caution">
    <text evidence="2">The sequence shown here is derived from an EMBL/GenBank/DDBJ whole genome shotgun (WGS) entry which is preliminary data.</text>
</comment>
<gene>
    <name evidence="2" type="ORF">DZF91_01935</name>
</gene>
<dbReference type="RefSeq" id="WP_117355796.1">
    <property type="nucleotide sequence ID" value="NZ_QURH01000034.1"/>
</dbReference>
<dbReference type="OrthoDB" id="3431481at2"/>
<evidence type="ECO:0000313" key="3">
    <source>
        <dbReference type="Proteomes" id="UP000261811"/>
    </source>
</evidence>
<name>A0A372JVF3_9ACTN</name>
<keyword evidence="3" id="KW-1185">Reference proteome</keyword>
<feature type="compositionally biased region" description="Low complexity" evidence="1">
    <location>
        <begin position="283"/>
        <end position="301"/>
    </location>
</feature>
<feature type="compositionally biased region" description="Pro residues" evidence="1">
    <location>
        <begin position="252"/>
        <end position="282"/>
    </location>
</feature>
<dbReference type="PANTHER" id="PTHR40053:SF1">
    <property type="entry name" value="SPORULATION-CONTROL PROTEIN SPO0M"/>
    <property type="match status" value="1"/>
</dbReference>
<dbReference type="Pfam" id="PF07070">
    <property type="entry name" value="Spo0M"/>
    <property type="match status" value="1"/>
</dbReference>
<reference evidence="2 3" key="1">
    <citation type="submission" date="2018-08" db="EMBL/GenBank/DDBJ databases">
        <title>Actinomadura jelena sp. nov., a novel Actinomycete isolated from soil in Chad.</title>
        <authorList>
            <person name="Shi L."/>
        </authorList>
    </citation>
    <scope>NUCLEOTIDE SEQUENCE [LARGE SCALE GENOMIC DNA]</scope>
    <source>
        <strain evidence="2 3">NEAU-G17</strain>
    </source>
</reference>
<organism evidence="2 3">
    <name type="scientific">Actinomadura logoneensis</name>
    <dbReference type="NCBI Taxonomy" id="2293572"/>
    <lineage>
        <taxon>Bacteria</taxon>
        <taxon>Bacillati</taxon>
        <taxon>Actinomycetota</taxon>
        <taxon>Actinomycetes</taxon>
        <taxon>Streptosporangiales</taxon>
        <taxon>Thermomonosporaceae</taxon>
        <taxon>Actinomadura</taxon>
    </lineage>
</organism>
<protein>
    <recommendedName>
        <fullName evidence="4">Sporulation protein</fullName>
    </recommendedName>
</protein>
<feature type="compositionally biased region" description="Pro residues" evidence="1">
    <location>
        <begin position="341"/>
        <end position="369"/>
    </location>
</feature>
<dbReference type="PANTHER" id="PTHR40053">
    <property type="entry name" value="SPORULATION-CONTROL PROTEIN SPO0M"/>
    <property type="match status" value="1"/>
</dbReference>
<feature type="non-terminal residue" evidence="2">
    <location>
        <position position="369"/>
    </location>
</feature>
<feature type="region of interest" description="Disordered" evidence="1">
    <location>
        <begin position="251"/>
        <end position="369"/>
    </location>
</feature>
<dbReference type="AlphaFoldDB" id="A0A372JVF3"/>
<evidence type="ECO:0000256" key="1">
    <source>
        <dbReference type="SAM" id="MobiDB-lite"/>
    </source>
</evidence>